<dbReference type="EMBL" id="CAJNOQ010003516">
    <property type="protein sequence ID" value="CAF1016332.1"/>
    <property type="molecule type" value="Genomic_DNA"/>
</dbReference>
<organism evidence="16 19">
    <name type="scientific">Didymodactylos carnosus</name>
    <dbReference type="NCBI Taxonomy" id="1234261"/>
    <lineage>
        <taxon>Eukaryota</taxon>
        <taxon>Metazoa</taxon>
        <taxon>Spiralia</taxon>
        <taxon>Gnathifera</taxon>
        <taxon>Rotifera</taxon>
        <taxon>Eurotatoria</taxon>
        <taxon>Bdelloidea</taxon>
        <taxon>Philodinida</taxon>
        <taxon>Philodinidae</taxon>
        <taxon>Didymodactylos</taxon>
    </lineage>
</organism>
<evidence type="ECO:0000256" key="8">
    <source>
        <dbReference type="ARBA" id="ARBA00022989"/>
    </source>
</evidence>
<proteinExistence type="predicted"/>
<dbReference type="Pfam" id="PF00520">
    <property type="entry name" value="Ion_trans"/>
    <property type="match status" value="1"/>
</dbReference>
<dbReference type="Gene3D" id="1.20.120.350">
    <property type="entry name" value="Voltage-gated potassium channels. Chain C"/>
    <property type="match status" value="1"/>
</dbReference>
<keyword evidence="4 13" id="KW-0812">Transmembrane</keyword>
<reference evidence="16" key="1">
    <citation type="submission" date="2021-02" db="EMBL/GenBank/DDBJ databases">
        <authorList>
            <person name="Nowell W R."/>
        </authorList>
    </citation>
    <scope>NUCLEOTIDE SEQUENCE</scope>
</reference>
<dbReference type="InterPro" id="IPR005821">
    <property type="entry name" value="Ion_trans_dom"/>
</dbReference>
<dbReference type="GO" id="GO:0001508">
    <property type="term" value="P:action potential"/>
    <property type="evidence" value="ECO:0007669"/>
    <property type="project" value="TreeGrafter"/>
</dbReference>
<keyword evidence="3" id="KW-0633">Potassium transport</keyword>
<dbReference type="Proteomes" id="UP000677228">
    <property type="component" value="Unassembled WGS sequence"/>
</dbReference>
<evidence type="ECO:0000256" key="7">
    <source>
        <dbReference type="ARBA" id="ARBA00022958"/>
    </source>
</evidence>
<dbReference type="SUPFAM" id="SSF81324">
    <property type="entry name" value="Voltage-gated potassium channels"/>
    <property type="match status" value="1"/>
</dbReference>
<evidence type="ECO:0000313" key="15">
    <source>
        <dbReference type="EMBL" id="CAF0808340.1"/>
    </source>
</evidence>
<dbReference type="OrthoDB" id="296522at2759"/>
<evidence type="ECO:0000256" key="12">
    <source>
        <dbReference type="SAM" id="MobiDB-lite"/>
    </source>
</evidence>
<dbReference type="Proteomes" id="UP000682733">
    <property type="component" value="Unassembled WGS sequence"/>
</dbReference>
<dbReference type="Proteomes" id="UP000663829">
    <property type="component" value="Unassembled WGS sequence"/>
</dbReference>
<evidence type="ECO:0000259" key="14">
    <source>
        <dbReference type="SMART" id="SM00225"/>
    </source>
</evidence>
<keyword evidence="7" id="KW-0630">Potassium</keyword>
<feature type="compositionally biased region" description="Polar residues" evidence="12">
    <location>
        <begin position="790"/>
        <end position="803"/>
    </location>
</feature>
<dbReference type="SMART" id="SM00225">
    <property type="entry name" value="BTB"/>
    <property type="match status" value="1"/>
</dbReference>
<keyword evidence="11" id="KW-0407">Ion channel</keyword>
<evidence type="ECO:0000313" key="19">
    <source>
        <dbReference type="Proteomes" id="UP000663829"/>
    </source>
</evidence>
<evidence type="ECO:0000313" key="17">
    <source>
        <dbReference type="EMBL" id="CAF3592097.1"/>
    </source>
</evidence>
<evidence type="ECO:0000256" key="4">
    <source>
        <dbReference type="ARBA" id="ARBA00022692"/>
    </source>
</evidence>
<feature type="domain" description="BTB" evidence="14">
    <location>
        <begin position="282"/>
        <end position="390"/>
    </location>
</feature>
<dbReference type="PANTHER" id="PTHR11537">
    <property type="entry name" value="VOLTAGE-GATED POTASSIUM CHANNEL"/>
    <property type="match status" value="1"/>
</dbReference>
<evidence type="ECO:0000256" key="5">
    <source>
        <dbReference type="ARBA" id="ARBA00022826"/>
    </source>
</evidence>
<dbReference type="PANTHER" id="PTHR11537:SF254">
    <property type="entry name" value="POTASSIUM VOLTAGE-GATED CHANNEL PROTEIN SHAB"/>
    <property type="match status" value="1"/>
</dbReference>
<keyword evidence="8 13" id="KW-1133">Transmembrane helix</keyword>
<dbReference type="InterPro" id="IPR027359">
    <property type="entry name" value="Volt_channel_dom_sf"/>
</dbReference>
<keyword evidence="9" id="KW-0406">Ion transport</keyword>
<dbReference type="SUPFAM" id="SSF54695">
    <property type="entry name" value="POZ domain"/>
    <property type="match status" value="1"/>
</dbReference>
<sequence>MKALVKNKDWFYSSITTTTSTRNIQSSQWRSSCPVFFSSSGLSLNKNRKSYFPPTPEINHNDEIVLFTNEQQQQQSMTMSNIKEIEKLTNVINIREEEESTIDDRKKMTVFHQQNNNGTNNDFIHRKKSADFSLDDDNNKLNLSLATYDNVTTPMSNTYTIIDKSQYNLNKYNPLLKSNVNSPMSDSNLLLSSNPHHHQRTIPLTNILFDMTDTKIVENEKFIKDINNNGNELTTTTTTNNITSNDIVLNQKPERSSQSSIKRVQSQLTQEIKPNDHTTMNNRVILNVGGVRHEVLWRTLNRLPNTRLGRLSKAVTHDEIMKSCDDYDLNDNEYFFDRHPRSFTSVINFYRTGKLHLVDDVCVISFHDDLLYWDIDEYYLELCCQNKYHQKKEHVLEEMKKELELLKVKDEDNIGKYKFCPSIRKNIWDLMENPHTSTAARIITFVSIAFIVLSSFTLTVSTIEGIGCAANISSTLEDAQDVASADAVSAAAAAAAAAAAKEQHNQDEPCREPLFLFVIETLCIAWFTMEYILRVFAAPDKCKFFKGVLNTIDLIAIVPFYISIILESLDTGNLKNLKSVRKVVQVFRVLRIMRILKLARHSTGLQSLGYTLRRSYKELSMLLMFLAIFILLFSSLAYFAEKDANAIQFRSIPHAFWWAIIALPIPIIVNNFAEYYKEQLRREKALKRQEAIDRAKKDGSIVSIQSQFSAMNLTGGGRANVQANVIPTDTNNQYENRSKRTGTLKLTLLSPDDLLDPGCYEKQQKQTPMMDSPLSAIVTSTPTILVRHSPLSTTAQQSDTRSSYKNKAKRLSDTANKQSSQSTFIPVDDNTNRPEYDNIQQLYSRDKTTTQNSDISSSDVKTIDYVQSDNNDESLLKMKTNVNDDRIHSVNKLQTNRPSSSSLLARRRLIYNCGDENVINKKELDHLLCHQQTDEQQEQLHQQHLQQTTMENVNNDKL</sequence>
<gene>
    <name evidence="16" type="ORF">GPM918_LOCUS14539</name>
    <name evidence="15" type="ORF">OVA965_LOCUS5016</name>
    <name evidence="18" type="ORF">SRO942_LOCUS14539</name>
    <name evidence="17" type="ORF">TMI583_LOCUS5014</name>
</gene>
<feature type="transmembrane region" description="Helical" evidence="13">
    <location>
        <begin position="544"/>
        <end position="562"/>
    </location>
</feature>
<evidence type="ECO:0000256" key="1">
    <source>
        <dbReference type="ARBA" id="ARBA00004141"/>
    </source>
</evidence>
<evidence type="ECO:0000256" key="10">
    <source>
        <dbReference type="ARBA" id="ARBA00023136"/>
    </source>
</evidence>
<evidence type="ECO:0000256" key="11">
    <source>
        <dbReference type="ARBA" id="ARBA00023303"/>
    </source>
</evidence>
<dbReference type="AlphaFoldDB" id="A0A814HZZ6"/>
<dbReference type="PRINTS" id="PR01494">
    <property type="entry name" value="KV9CHANNEL"/>
</dbReference>
<dbReference type="PRINTS" id="PR00169">
    <property type="entry name" value="KCHANNEL"/>
</dbReference>
<evidence type="ECO:0000313" key="16">
    <source>
        <dbReference type="EMBL" id="CAF1016332.1"/>
    </source>
</evidence>
<feature type="transmembrane region" description="Helical" evidence="13">
    <location>
        <begin position="514"/>
        <end position="532"/>
    </location>
</feature>
<keyword evidence="10 13" id="KW-0472">Membrane</keyword>
<dbReference type="FunFam" id="3.30.710.10:FF:000010">
    <property type="entry name" value="Potassium voltage-gated channel subfamily B member"/>
    <property type="match status" value="1"/>
</dbReference>
<keyword evidence="6" id="KW-0851">Voltage-gated channel</keyword>
<dbReference type="EMBL" id="CAJNOK010001370">
    <property type="protein sequence ID" value="CAF0808340.1"/>
    <property type="molecule type" value="Genomic_DNA"/>
</dbReference>
<evidence type="ECO:0000256" key="3">
    <source>
        <dbReference type="ARBA" id="ARBA00022538"/>
    </source>
</evidence>
<dbReference type="GO" id="GO:0051260">
    <property type="term" value="P:protein homooligomerization"/>
    <property type="evidence" value="ECO:0007669"/>
    <property type="project" value="InterPro"/>
</dbReference>
<keyword evidence="5" id="KW-0631">Potassium channel</keyword>
<evidence type="ECO:0000256" key="9">
    <source>
        <dbReference type="ARBA" id="ARBA00023065"/>
    </source>
</evidence>
<protein>
    <recommendedName>
        <fullName evidence="14">BTB domain-containing protein</fullName>
    </recommendedName>
</protein>
<dbReference type="Gene3D" id="3.30.710.10">
    <property type="entry name" value="Potassium Channel Kv1.1, Chain A"/>
    <property type="match status" value="1"/>
</dbReference>
<dbReference type="Gene3D" id="1.10.287.70">
    <property type="match status" value="1"/>
</dbReference>
<evidence type="ECO:0000313" key="18">
    <source>
        <dbReference type="EMBL" id="CAF3787894.1"/>
    </source>
</evidence>
<feature type="compositionally biased region" description="Polar residues" evidence="12">
    <location>
        <begin position="813"/>
        <end position="824"/>
    </location>
</feature>
<dbReference type="Pfam" id="PF02214">
    <property type="entry name" value="BTB_2"/>
    <property type="match status" value="1"/>
</dbReference>
<accession>A0A814HZZ6</accession>
<feature type="transmembrane region" description="Helical" evidence="13">
    <location>
        <begin position="655"/>
        <end position="673"/>
    </location>
</feature>
<dbReference type="InterPro" id="IPR000210">
    <property type="entry name" value="BTB/POZ_dom"/>
</dbReference>
<evidence type="ECO:0000256" key="2">
    <source>
        <dbReference type="ARBA" id="ARBA00022448"/>
    </source>
</evidence>
<name>A0A814HZZ6_9BILA</name>
<dbReference type="EMBL" id="CAJOBA010001370">
    <property type="protein sequence ID" value="CAF3592097.1"/>
    <property type="molecule type" value="Genomic_DNA"/>
</dbReference>
<dbReference type="PRINTS" id="PR01491">
    <property type="entry name" value="KVCHANNEL"/>
</dbReference>
<keyword evidence="19" id="KW-1185">Reference proteome</keyword>
<dbReference type="GO" id="GO:0005251">
    <property type="term" value="F:delayed rectifier potassium channel activity"/>
    <property type="evidence" value="ECO:0007669"/>
    <property type="project" value="TreeGrafter"/>
</dbReference>
<dbReference type="Proteomes" id="UP000681722">
    <property type="component" value="Unassembled WGS sequence"/>
</dbReference>
<dbReference type="InterPro" id="IPR003971">
    <property type="entry name" value="K_chnl_volt-dep_Kv5/Kv9"/>
</dbReference>
<evidence type="ECO:0000256" key="6">
    <source>
        <dbReference type="ARBA" id="ARBA00022882"/>
    </source>
</evidence>
<dbReference type="InterPro" id="IPR011333">
    <property type="entry name" value="SKP1/BTB/POZ_sf"/>
</dbReference>
<dbReference type="CDD" id="cd18378">
    <property type="entry name" value="BTB_POZ_Kv2_KCNB"/>
    <property type="match status" value="1"/>
</dbReference>
<dbReference type="GO" id="GO:0008076">
    <property type="term" value="C:voltage-gated potassium channel complex"/>
    <property type="evidence" value="ECO:0007669"/>
    <property type="project" value="InterPro"/>
</dbReference>
<evidence type="ECO:0000256" key="13">
    <source>
        <dbReference type="SAM" id="Phobius"/>
    </source>
</evidence>
<comment type="caution">
    <text evidence="16">The sequence shown here is derived from an EMBL/GenBank/DDBJ whole genome shotgun (WGS) entry which is preliminary data.</text>
</comment>
<comment type="subcellular location">
    <subcellularLocation>
        <location evidence="1">Membrane</location>
        <topology evidence="1">Multi-pass membrane protein</topology>
    </subcellularLocation>
</comment>
<feature type="region of interest" description="Disordered" evidence="12">
    <location>
        <begin position="788"/>
        <end position="835"/>
    </location>
</feature>
<keyword evidence="2" id="KW-0813">Transport</keyword>
<dbReference type="EMBL" id="CAJOBC010003516">
    <property type="protein sequence ID" value="CAF3787894.1"/>
    <property type="molecule type" value="Genomic_DNA"/>
</dbReference>
<dbReference type="InterPro" id="IPR003131">
    <property type="entry name" value="T1-type_BTB"/>
</dbReference>
<dbReference type="InterPro" id="IPR003968">
    <property type="entry name" value="K_chnl_volt-dep_Kv"/>
</dbReference>
<dbReference type="InterPro" id="IPR028325">
    <property type="entry name" value="VG_K_chnl"/>
</dbReference>
<feature type="transmembrane region" description="Helical" evidence="13">
    <location>
        <begin position="619"/>
        <end position="640"/>
    </location>
</feature>